<protein>
    <submittedName>
        <fullName evidence="2">Uncharacterized protein</fullName>
    </submittedName>
</protein>
<feature type="compositionally biased region" description="Low complexity" evidence="1">
    <location>
        <begin position="45"/>
        <end position="55"/>
    </location>
</feature>
<organism evidence="2 3">
    <name type="scientific">Rotaria socialis</name>
    <dbReference type="NCBI Taxonomy" id="392032"/>
    <lineage>
        <taxon>Eukaryota</taxon>
        <taxon>Metazoa</taxon>
        <taxon>Spiralia</taxon>
        <taxon>Gnathifera</taxon>
        <taxon>Rotifera</taxon>
        <taxon>Eurotatoria</taxon>
        <taxon>Bdelloidea</taxon>
        <taxon>Philodinida</taxon>
        <taxon>Philodinidae</taxon>
        <taxon>Rotaria</taxon>
    </lineage>
</organism>
<accession>A0A821SLX6</accession>
<evidence type="ECO:0000313" key="2">
    <source>
        <dbReference type="EMBL" id="CAF4860081.1"/>
    </source>
</evidence>
<feature type="region of interest" description="Disordered" evidence="1">
    <location>
        <begin position="45"/>
        <end position="64"/>
    </location>
</feature>
<feature type="non-terminal residue" evidence="2">
    <location>
        <position position="64"/>
    </location>
</feature>
<proteinExistence type="predicted"/>
<dbReference type="Proteomes" id="UP000663873">
    <property type="component" value="Unassembled WGS sequence"/>
</dbReference>
<dbReference type="AlphaFoldDB" id="A0A821SLX6"/>
<comment type="caution">
    <text evidence="2">The sequence shown here is derived from an EMBL/GenBank/DDBJ whole genome shotgun (WGS) entry which is preliminary data.</text>
</comment>
<sequence>MRDLDYTRELRQLRYSTPSTYSSITHGDNLLDRARADVRRTIESRVGSSGLSRLSNPRDYFGRT</sequence>
<reference evidence="2" key="1">
    <citation type="submission" date="2021-02" db="EMBL/GenBank/DDBJ databases">
        <authorList>
            <person name="Nowell W R."/>
        </authorList>
    </citation>
    <scope>NUCLEOTIDE SEQUENCE</scope>
</reference>
<evidence type="ECO:0000256" key="1">
    <source>
        <dbReference type="SAM" id="MobiDB-lite"/>
    </source>
</evidence>
<keyword evidence="3" id="KW-1185">Reference proteome</keyword>
<name>A0A821SLX6_9BILA</name>
<gene>
    <name evidence="2" type="ORF">UJA718_LOCUS43841</name>
</gene>
<evidence type="ECO:0000313" key="3">
    <source>
        <dbReference type="Proteomes" id="UP000663873"/>
    </source>
</evidence>
<dbReference type="EMBL" id="CAJOBP010063782">
    <property type="protein sequence ID" value="CAF4860081.1"/>
    <property type="molecule type" value="Genomic_DNA"/>
</dbReference>